<dbReference type="Pfam" id="PF08241">
    <property type="entry name" value="Methyltransf_11"/>
    <property type="match status" value="1"/>
</dbReference>
<feature type="domain" description="Methyltransferase type 11" evidence="2">
    <location>
        <begin position="78"/>
        <end position="174"/>
    </location>
</feature>
<dbReference type="GO" id="GO:0016126">
    <property type="term" value="P:sterol biosynthetic process"/>
    <property type="evidence" value="ECO:0007669"/>
    <property type="project" value="TreeGrafter"/>
</dbReference>
<dbReference type="PANTHER" id="PTHR44068">
    <property type="entry name" value="ZGC:194242"/>
    <property type="match status" value="1"/>
</dbReference>
<dbReference type="PANTHER" id="PTHR44068:SF6">
    <property type="entry name" value="SAM-DEPENDENT METHYLTRANSFERASE ERG6_SMT-TYPE DOMAIN-CONTAINING PROTEIN"/>
    <property type="match status" value="1"/>
</dbReference>
<keyword evidence="1 3" id="KW-0808">Transferase</keyword>
<dbReference type="InterPro" id="IPR029063">
    <property type="entry name" value="SAM-dependent_MTases_sf"/>
</dbReference>
<accession>A0A401YDR6</accession>
<comment type="caution">
    <text evidence="3">The sequence shown here is derived from an EMBL/GenBank/DDBJ whole genome shotgun (WGS) entry which is preliminary data.</text>
</comment>
<dbReference type="OrthoDB" id="9769602at2"/>
<keyword evidence="3" id="KW-0489">Methyltransferase</keyword>
<proteinExistence type="predicted"/>
<dbReference type="InterPro" id="IPR013216">
    <property type="entry name" value="Methyltransf_11"/>
</dbReference>
<dbReference type="InterPro" id="IPR050447">
    <property type="entry name" value="Erg6_SMT_methyltransf"/>
</dbReference>
<name>A0A401YDR6_9ACTN</name>
<dbReference type="AlphaFoldDB" id="A0A401YDR6"/>
<sequence>MQNTEYLELVETAGGREDHYARVVDRYYELVTPMCRDVWSDSFHLAWFAEGQQLHEAQRTMQRWLADRGGFTAGDALLDVGCGIGGPAANVAEYTGATVTGVNICGHQVRVARSLHTGDVGTRLTFVEADAMKLPYGPAEFDGVYSIEALCYTPDKHRAYAEVARVVKPGGAFVGADWFCADDLSDADYARWVEPMCRAFAIPRVIPFGAVRAHLESAGFEVESVSRYDDHGDVAPNWRLCAENSAGAAGGTEAAAGADSGSRPESFESLLRASVPALRDACREGKVIMGCWVARGRG</sequence>
<dbReference type="GO" id="GO:0003838">
    <property type="term" value="F:sterol 24-C-methyltransferase activity"/>
    <property type="evidence" value="ECO:0007669"/>
    <property type="project" value="TreeGrafter"/>
</dbReference>
<keyword evidence="4" id="KW-1185">Reference proteome</keyword>
<dbReference type="RefSeq" id="WP_160161272.1">
    <property type="nucleotide sequence ID" value="NZ_BIFH01000013.1"/>
</dbReference>
<evidence type="ECO:0000256" key="1">
    <source>
        <dbReference type="ARBA" id="ARBA00022679"/>
    </source>
</evidence>
<dbReference type="Gene3D" id="3.40.50.150">
    <property type="entry name" value="Vaccinia Virus protein VP39"/>
    <property type="match status" value="1"/>
</dbReference>
<dbReference type="GO" id="GO:0032259">
    <property type="term" value="P:methylation"/>
    <property type="evidence" value="ECO:0007669"/>
    <property type="project" value="UniProtKB-KW"/>
</dbReference>
<organism evidence="3 4">
    <name type="scientific">Embleya hyalina</name>
    <dbReference type="NCBI Taxonomy" id="516124"/>
    <lineage>
        <taxon>Bacteria</taxon>
        <taxon>Bacillati</taxon>
        <taxon>Actinomycetota</taxon>
        <taxon>Actinomycetes</taxon>
        <taxon>Kitasatosporales</taxon>
        <taxon>Streptomycetaceae</taxon>
        <taxon>Embleya</taxon>
    </lineage>
</organism>
<evidence type="ECO:0000313" key="4">
    <source>
        <dbReference type="Proteomes" id="UP000286931"/>
    </source>
</evidence>
<dbReference type="CDD" id="cd02440">
    <property type="entry name" value="AdoMet_MTases"/>
    <property type="match status" value="1"/>
</dbReference>
<dbReference type="Proteomes" id="UP000286931">
    <property type="component" value="Unassembled WGS sequence"/>
</dbReference>
<evidence type="ECO:0000259" key="2">
    <source>
        <dbReference type="Pfam" id="PF08241"/>
    </source>
</evidence>
<dbReference type="EMBL" id="BIFH01000013">
    <property type="protein sequence ID" value="GCD92743.1"/>
    <property type="molecule type" value="Genomic_DNA"/>
</dbReference>
<reference evidence="3 4" key="1">
    <citation type="submission" date="2018-12" db="EMBL/GenBank/DDBJ databases">
        <title>Draft genome sequence of Embleya hyalina NBRC 13850T.</title>
        <authorList>
            <person name="Komaki H."/>
            <person name="Hosoyama A."/>
            <person name="Kimura A."/>
            <person name="Ichikawa N."/>
            <person name="Tamura T."/>
        </authorList>
    </citation>
    <scope>NUCLEOTIDE SEQUENCE [LARGE SCALE GENOMIC DNA]</scope>
    <source>
        <strain evidence="3 4">NBRC 13850</strain>
    </source>
</reference>
<gene>
    <name evidence="3" type="ORF">EHYA_00384</name>
</gene>
<dbReference type="SUPFAM" id="SSF53335">
    <property type="entry name" value="S-adenosyl-L-methionine-dependent methyltransferases"/>
    <property type="match status" value="1"/>
</dbReference>
<evidence type="ECO:0000313" key="3">
    <source>
        <dbReference type="EMBL" id="GCD92743.1"/>
    </source>
</evidence>
<protein>
    <submittedName>
        <fullName evidence="3">Methyltransferase type 11</fullName>
    </submittedName>
</protein>